<dbReference type="AlphaFoldDB" id="A0A6I2FBB7"/>
<dbReference type="PROSITE" id="PS51000">
    <property type="entry name" value="HTH_DEOR_2"/>
    <property type="match status" value="1"/>
</dbReference>
<evidence type="ECO:0000313" key="7">
    <source>
        <dbReference type="Proteomes" id="UP000431080"/>
    </source>
</evidence>
<dbReference type="CDD" id="cd06267">
    <property type="entry name" value="PBP1_LacI_sugar_binding-like"/>
    <property type="match status" value="1"/>
</dbReference>
<dbReference type="SMART" id="SM00420">
    <property type="entry name" value="HTH_DEOR"/>
    <property type="match status" value="1"/>
</dbReference>
<dbReference type="Gene3D" id="1.10.10.10">
    <property type="entry name" value="Winged helix-like DNA-binding domain superfamily/Winged helix DNA-binding domain"/>
    <property type="match status" value="1"/>
</dbReference>
<feature type="region of interest" description="Disordered" evidence="4">
    <location>
        <begin position="1"/>
        <end position="27"/>
    </location>
</feature>
<comment type="caution">
    <text evidence="6">The sequence shown here is derived from an EMBL/GenBank/DDBJ whole genome shotgun (WGS) entry which is preliminary data.</text>
</comment>
<evidence type="ECO:0000256" key="1">
    <source>
        <dbReference type="ARBA" id="ARBA00023015"/>
    </source>
</evidence>
<evidence type="ECO:0000256" key="3">
    <source>
        <dbReference type="ARBA" id="ARBA00023163"/>
    </source>
</evidence>
<feature type="domain" description="HTH deoR-type" evidence="5">
    <location>
        <begin position="61"/>
        <end position="116"/>
    </location>
</feature>
<dbReference type="SUPFAM" id="SSF46785">
    <property type="entry name" value="Winged helix' DNA-binding domain"/>
    <property type="match status" value="1"/>
</dbReference>
<dbReference type="PRINTS" id="PR00037">
    <property type="entry name" value="HTHLACR"/>
</dbReference>
<dbReference type="Proteomes" id="UP000431080">
    <property type="component" value="Unassembled WGS sequence"/>
</dbReference>
<dbReference type="InterPro" id="IPR046335">
    <property type="entry name" value="LacI/GalR-like_sensor"/>
</dbReference>
<dbReference type="InterPro" id="IPR028082">
    <property type="entry name" value="Peripla_BP_I"/>
</dbReference>
<dbReference type="GO" id="GO:0003700">
    <property type="term" value="F:DNA-binding transcription factor activity"/>
    <property type="evidence" value="ECO:0007669"/>
    <property type="project" value="InterPro"/>
</dbReference>
<dbReference type="PANTHER" id="PTHR30146:SF155">
    <property type="entry name" value="ALANINE RACEMASE"/>
    <property type="match status" value="1"/>
</dbReference>
<dbReference type="Pfam" id="PF13377">
    <property type="entry name" value="Peripla_BP_3"/>
    <property type="match status" value="1"/>
</dbReference>
<dbReference type="InterPro" id="IPR036390">
    <property type="entry name" value="WH_DNA-bd_sf"/>
</dbReference>
<keyword evidence="1" id="KW-0805">Transcription regulation</keyword>
<organism evidence="6 7">
    <name type="scientific">Agromyces agglutinans</name>
    <dbReference type="NCBI Taxonomy" id="2662258"/>
    <lineage>
        <taxon>Bacteria</taxon>
        <taxon>Bacillati</taxon>
        <taxon>Actinomycetota</taxon>
        <taxon>Actinomycetes</taxon>
        <taxon>Micrococcales</taxon>
        <taxon>Microbacteriaceae</taxon>
        <taxon>Agromyces</taxon>
    </lineage>
</organism>
<evidence type="ECO:0000256" key="2">
    <source>
        <dbReference type="ARBA" id="ARBA00023125"/>
    </source>
</evidence>
<dbReference type="SUPFAM" id="SSF53822">
    <property type="entry name" value="Periplasmic binding protein-like I"/>
    <property type="match status" value="1"/>
</dbReference>
<dbReference type="GO" id="GO:0000976">
    <property type="term" value="F:transcription cis-regulatory region binding"/>
    <property type="evidence" value="ECO:0007669"/>
    <property type="project" value="TreeGrafter"/>
</dbReference>
<dbReference type="InterPro" id="IPR001034">
    <property type="entry name" value="DeoR_HTH"/>
</dbReference>
<sequence>MGGRFRRPGSARLNRSPRHNLTNRTRSEARVIDNVKQLSAPPAMMAGTQPSPTPEGLAMLAAERRARIIARAQEDGAVQIARLVEELGVSHVTIRRDLDTLVDERILDKVRGGAMLRSGDTASTTATSPAFDGSIGVVIPTSYYYRHVAVGIAEVLRERGAEMKLVVSEYDPDEEGRLLDELVRDEVAGILFAPSIQLDEDGAELGRRLAQLPVPVVLVERQLPGGGLGGGSSVRSAHELGAAGAAEHLIALGHRRIAIVSRGRTQSADFVRRGWHEAIGRAGLESESLALGAAELGVGPSWASGGVESVLDRIREHGATALFCHGDENSLLALMQRARGLGLTVPDDLSIIAYDDEISALADPPLSAVAPDRAQVGVLATRMLLERIAEGPDAPVVHAQVEPRLNVRASTAAPRG</sequence>
<reference evidence="6 7" key="1">
    <citation type="submission" date="2019-10" db="EMBL/GenBank/DDBJ databases">
        <authorList>
            <person name="Nie G."/>
            <person name="Ming H."/>
            <person name="Yi B."/>
        </authorList>
    </citation>
    <scope>NUCLEOTIDE SEQUENCE [LARGE SCALE GENOMIC DNA]</scope>
    <source>
        <strain evidence="6 7">CFH 90414</strain>
    </source>
</reference>
<evidence type="ECO:0000259" key="5">
    <source>
        <dbReference type="PROSITE" id="PS51000"/>
    </source>
</evidence>
<dbReference type="Pfam" id="PF08220">
    <property type="entry name" value="HTH_DeoR"/>
    <property type="match status" value="1"/>
</dbReference>
<dbReference type="InterPro" id="IPR036388">
    <property type="entry name" value="WH-like_DNA-bd_sf"/>
</dbReference>
<name>A0A6I2FBB7_9MICO</name>
<keyword evidence="3" id="KW-0804">Transcription</keyword>
<dbReference type="PANTHER" id="PTHR30146">
    <property type="entry name" value="LACI-RELATED TRANSCRIPTIONAL REPRESSOR"/>
    <property type="match status" value="1"/>
</dbReference>
<dbReference type="EMBL" id="WJIF01000002">
    <property type="protein sequence ID" value="MRG59223.1"/>
    <property type="molecule type" value="Genomic_DNA"/>
</dbReference>
<gene>
    <name evidence="6" type="ORF">GE115_04970</name>
</gene>
<proteinExistence type="predicted"/>
<evidence type="ECO:0000313" key="6">
    <source>
        <dbReference type="EMBL" id="MRG59223.1"/>
    </source>
</evidence>
<keyword evidence="7" id="KW-1185">Reference proteome</keyword>
<accession>A0A6I2FBB7</accession>
<evidence type="ECO:0000256" key="4">
    <source>
        <dbReference type="SAM" id="MobiDB-lite"/>
    </source>
</evidence>
<dbReference type="Gene3D" id="3.40.50.2300">
    <property type="match status" value="2"/>
</dbReference>
<protein>
    <submittedName>
        <fullName evidence="6">DeoR family transcriptional regulator</fullName>
    </submittedName>
</protein>
<keyword evidence="2" id="KW-0238">DNA-binding</keyword>